<keyword evidence="1" id="KW-1133">Transmembrane helix</keyword>
<organism evidence="2 3">
    <name type="scientific">Carboxylicivirga sediminis</name>
    <dbReference type="NCBI Taxonomy" id="2006564"/>
    <lineage>
        <taxon>Bacteria</taxon>
        <taxon>Pseudomonadati</taxon>
        <taxon>Bacteroidota</taxon>
        <taxon>Bacteroidia</taxon>
        <taxon>Marinilabiliales</taxon>
        <taxon>Marinilabiliaceae</taxon>
        <taxon>Carboxylicivirga</taxon>
    </lineage>
</organism>
<evidence type="ECO:0000313" key="3">
    <source>
        <dbReference type="Proteomes" id="UP000679220"/>
    </source>
</evidence>
<dbReference type="Proteomes" id="UP000679220">
    <property type="component" value="Unassembled WGS sequence"/>
</dbReference>
<dbReference type="AlphaFoldDB" id="A0A941F0U9"/>
<evidence type="ECO:0000313" key="2">
    <source>
        <dbReference type="EMBL" id="MBR8534214.1"/>
    </source>
</evidence>
<dbReference type="EMBL" id="JAGTAR010000001">
    <property type="protein sequence ID" value="MBR8534214.1"/>
    <property type="molecule type" value="Genomic_DNA"/>
</dbReference>
<keyword evidence="1" id="KW-0812">Transmembrane</keyword>
<protein>
    <submittedName>
        <fullName evidence="2">Uncharacterized protein</fullName>
    </submittedName>
</protein>
<sequence length="244" mass="29118">MKVYNEDTSQFDLIKSIGWIIIALITYYFTEKQIIIYVGILPLLIFLINIWNYKSRKLLLEIDNNLIRIYDKEIQEINSESYNKIQFEFNNQLKHKRLSYMSIRLSKSRNIDLNISSEESYKLIWYIKDNLPMIQLLDKRDDSISKKEKQLKDGIWENGLGFIVSAIFLLVIIYKYDYFLEMRGTSTNSMIFERLVNYIDQIGGKVLMIVIFGYLSLIFGLNYIYNKNNSRKPTHNNKYRSFGR</sequence>
<comment type="caution">
    <text evidence="2">The sequence shown here is derived from an EMBL/GenBank/DDBJ whole genome shotgun (WGS) entry which is preliminary data.</text>
</comment>
<feature type="transmembrane region" description="Helical" evidence="1">
    <location>
        <begin position="35"/>
        <end position="53"/>
    </location>
</feature>
<feature type="transmembrane region" description="Helical" evidence="1">
    <location>
        <begin position="155"/>
        <end position="174"/>
    </location>
</feature>
<name>A0A941F0U9_9BACT</name>
<dbReference type="RefSeq" id="WP_212188115.1">
    <property type="nucleotide sequence ID" value="NZ_JAGTAR010000001.1"/>
</dbReference>
<feature type="transmembrane region" description="Helical" evidence="1">
    <location>
        <begin position="206"/>
        <end position="225"/>
    </location>
</feature>
<gene>
    <name evidence="2" type="ORF">KDU71_01465</name>
</gene>
<reference evidence="2" key="2">
    <citation type="submission" date="2021-04" db="EMBL/GenBank/DDBJ databases">
        <authorList>
            <person name="Zhang T."/>
            <person name="Zhang Y."/>
            <person name="Lu D."/>
            <person name="Zuo D."/>
            <person name="Du Z."/>
        </authorList>
    </citation>
    <scope>NUCLEOTIDE SEQUENCE</scope>
    <source>
        <strain evidence="2">JR1</strain>
    </source>
</reference>
<accession>A0A941F0U9</accession>
<keyword evidence="3" id="KW-1185">Reference proteome</keyword>
<keyword evidence="1" id="KW-0472">Membrane</keyword>
<evidence type="ECO:0000256" key="1">
    <source>
        <dbReference type="SAM" id="Phobius"/>
    </source>
</evidence>
<proteinExistence type="predicted"/>
<feature type="transmembrane region" description="Helical" evidence="1">
    <location>
        <begin position="12"/>
        <end position="29"/>
    </location>
</feature>
<reference evidence="2" key="1">
    <citation type="journal article" date="2018" name="Int. J. Syst. Evol. Microbiol.">
        <title>Carboxylicivirga sediminis sp. nov., isolated from coastal sediment.</title>
        <authorList>
            <person name="Wang F.Q."/>
            <person name="Ren L.H."/>
            <person name="Zou R.J."/>
            <person name="Sun Y.Z."/>
            <person name="Liu X.J."/>
            <person name="Jiang F."/>
            <person name="Liu L.J."/>
        </authorList>
    </citation>
    <scope>NUCLEOTIDE SEQUENCE</scope>
    <source>
        <strain evidence="2">JR1</strain>
    </source>
</reference>